<dbReference type="PANTHER" id="PTHR10566:SF113">
    <property type="entry name" value="PROTEIN ACTIVITY OF BC1 COMPLEX KINASE 7, CHLOROPLASTIC"/>
    <property type="match status" value="1"/>
</dbReference>
<dbReference type="AlphaFoldDB" id="A0A7X0SLT9"/>
<keyword evidence="2" id="KW-0812">Transmembrane</keyword>
<protein>
    <submittedName>
        <fullName evidence="4">AarF/ABC1/UbiB kinase family protein</fullName>
    </submittedName>
</protein>
<dbReference type="InterPro" id="IPR011009">
    <property type="entry name" value="Kinase-like_dom_sf"/>
</dbReference>
<evidence type="ECO:0000256" key="1">
    <source>
        <dbReference type="ARBA" id="ARBA00009670"/>
    </source>
</evidence>
<dbReference type="RefSeq" id="WP_185128701.1">
    <property type="nucleotide sequence ID" value="NZ_JACJVO010000009.1"/>
</dbReference>
<organism evidence="4 5">
    <name type="scientific">Cohnella zeiphila</name>
    <dbReference type="NCBI Taxonomy" id="2761120"/>
    <lineage>
        <taxon>Bacteria</taxon>
        <taxon>Bacillati</taxon>
        <taxon>Bacillota</taxon>
        <taxon>Bacilli</taxon>
        <taxon>Bacillales</taxon>
        <taxon>Paenibacillaceae</taxon>
        <taxon>Cohnella</taxon>
    </lineage>
</organism>
<keyword evidence="2" id="KW-1133">Transmembrane helix</keyword>
<keyword evidence="5" id="KW-1185">Reference proteome</keyword>
<keyword evidence="4" id="KW-0808">Transferase</keyword>
<evidence type="ECO:0000313" key="5">
    <source>
        <dbReference type="Proteomes" id="UP000564644"/>
    </source>
</evidence>
<dbReference type="PANTHER" id="PTHR10566">
    <property type="entry name" value="CHAPERONE-ACTIVITY OF BC1 COMPLEX CABC1 -RELATED"/>
    <property type="match status" value="1"/>
</dbReference>
<keyword evidence="2" id="KW-0472">Membrane</keyword>
<feature type="domain" description="ABC1 atypical kinase-like" evidence="3">
    <location>
        <begin position="95"/>
        <end position="337"/>
    </location>
</feature>
<evidence type="ECO:0000259" key="3">
    <source>
        <dbReference type="Pfam" id="PF03109"/>
    </source>
</evidence>
<name>A0A7X0SLT9_9BACL</name>
<dbReference type="SUPFAM" id="SSF56112">
    <property type="entry name" value="Protein kinase-like (PK-like)"/>
    <property type="match status" value="1"/>
</dbReference>
<feature type="transmembrane region" description="Helical" evidence="2">
    <location>
        <begin position="502"/>
        <end position="524"/>
    </location>
</feature>
<dbReference type="GO" id="GO:0016301">
    <property type="term" value="F:kinase activity"/>
    <property type="evidence" value="ECO:0007669"/>
    <property type="project" value="UniProtKB-KW"/>
</dbReference>
<gene>
    <name evidence="4" type="ORF">H7C18_09075</name>
</gene>
<dbReference type="EMBL" id="JACJVO010000009">
    <property type="protein sequence ID" value="MBB6731055.1"/>
    <property type="molecule type" value="Genomic_DNA"/>
</dbReference>
<reference evidence="4 5" key="1">
    <citation type="submission" date="2020-08" db="EMBL/GenBank/DDBJ databases">
        <title>Cohnella phylogeny.</title>
        <authorList>
            <person name="Dunlap C."/>
        </authorList>
    </citation>
    <scope>NUCLEOTIDE SEQUENCE [LARGE SCALE GENOMIC DNA]</scope>
    <source>
        <strain evidence="4 5">CBP 2801</strain>
    </source>
</reference>
<evidence type="ECO:0000256" key="2">
    <source>
        <dbReference type="SAM" id="Phobius"/>
    </source>
</evidence>
<keyword evidence="4" id="KW-0418">Kinase</keyword>
<accession>A0A7X0SLT9</accession>
<dbReference type="Pfam" id="PF03109">
    <property type="entry name" value="ABC1"/>
    <property type="match status" value="1"/>
</dbReference>
<dbReference type="InterPro" id="IPR050154">
    <property type="entry name" value="UbiB_kinase"/>
</dbReference>
<dbReference type="CDD" id="cd05121">
    <property type="entry name" value="ABC1_ADCK3-like"/>
    <property type="match status" value="1"/>
</dbReference>
<dbReference type="InterPro" id="IPR004147">
    <property type="entry name" value="ABC1_dom"/>
</dbReference>
<sequence length="561" mass="63469">MGKRIRHFQRYREIASAFVRYGFGYVVKDLGLSEFVPVPYRPLRGDDKPESDRPTIAVRLRMFLEELGPTFVKLGQLASTRADLMPPELTRELQRLQDDVPPFPFADVARIVEEQLGAPIDQLFREFDEFPVAAASIGQVHYASLPTGVQVAVKVQRPQIRQVVQTDLEILAELSAMAEKRLEWARRYRLGEMTRELGAALLGELDYDRERRNAEKFAVLSESLPYIRIPAVYRHLSSDRVLTMERVEGIKLTDREKLDEAGYDRRELAGKFATAIFHQVLIDGFFHGDPHPGNVLALPEGRIALLDFGMVGKLRPETKVHFASLIIALRGQSTDGVIRAVERLGMIPENADRHSLRADVDELRELYYNVPLSEISLGDSINRLFGLAQRHSIRIPSEMTLLGKTLLTTEGVVSSLDPTFSVIKVAEPFGRQLLLDRLSPGKWLNRLSRQLPEYVEWFGEAPGKLRELLTLAKQGKIKLELSIPASETDKFARKLDRIGNRLSFSIVLLAFSIMMVGLIIGSSISHQHTMLWRIPAIEIGFAVAGAMFLWLIYSIFRSGRF</sequence>
<feature type="transmembrane region" description="Helical" evidence="2">
    <location>
        <begin position="536"/>
        <end position="556"/>
    </location>
</feature>
<dbReference type="Proteomes" id="UP000564644">
    <property type="component" value="Unassembled WGS sequence"/>
</dbReference>
<comment type="similarity">
    <text evidence="1">Belongs to the protein kinase superfamily. ADCK protein kinase family.</text>
</comment>
<proteinExistence type="inferred from homology"/>
<comment type="caution">
    <text evidence="4">The sequence shown here is derived from an EMBL/GenBank/DDBJ whole genome shotgun (WGS) entry which is preliminary data.</text>
</comment>
<evidence type="ECO:0000313" key="4">
    <source>
        <dbReference type="EMBL" id="MBB6731055.1"/>
    </source>
</evidence>